<reference evidence="3" key="1">
    <citation type="submission" date="2016-11" db="UniProtKB">
        <authorList>
            <consortium name="WormBaseParasite"/>
        </authorList>
    </citation>
    <scope>IDENTIFICATION</scope>
</reference>
<sequence length="276" mass="29980">MTCVHEFHLRGATSYAQLAALRVGRSALERAIGHLRQAMKSLTQQDPAAGGPEAARILRLPEKELRSLIALSAASPGRCAYLGKRAIADRKPISSLRLASPLPTLLSRNRAEALVDLGLLVLLSSPVIADGLSLLTRLHSDVPLPADRIADLSVRYLAKDCRADALCELLACWASEPRLSLGLSRDQVDSLAVTAMRKLTPELQQTNLAFAKRVEALIVTGKLKKAYLLAVSCNQSGIGYTSSPTKLPRRGQAPLRDMADKWRLPSKHTRLNFLPS</sequence>
<accession>A0A1I8F771</accession>
<evidence type="ECO:0000313" key="3">
    <source>
        <dbReference type="WBParaSite" id="maker-unitig_23132-snap-gene-0.1-mRNA-1"/>
    </source>
</evidence>
<protein>
    <submittedName>
        <fullName evidence="3">BACK domain-containing protein</fullName>
    </submittedName>
</protein>
<dbReference type="Proteomes" id="UP000095280">
    <property type="component" value="Unplaced"/>
</dbReference>
<proteinExistence type="predicted"/>
<evidence type="ECO:0000313" key="2">
    <source>
        <dbReference type="Proteomes" id="UP000095280"/>
    </source>
</evidence>
<organism evidence="2 3">
    <name type="scientific">Macrostomum lignano</name>
    <dbReference type="NCBI Taxonomy" id="282301"/>
    <lineage>
        <taxon>Eukaryota</taxon>
        <taxon>Metazoa</taxon>
        <taxon>Spiralia</taxon>
        <taxon>Lophotrochozoa</taxon>
        <taxon>Platyhelminthes</taxon>
        <taxon>Rhabditophora</taxon>
        <taxon>Macrostomorpha</taxon>
        <taxon>Macrostomida</taxon>
        <taxon>Macrostomidae</taxon>
        <taxon>Macrostomum</taxon>
    </lineage>
</organism>
<dbReference type="WBParaSite" id="maker-unitig_23132-snap-gene-0.1-mRNA-1">
    <property type="protein sequence ID" value="maker-unitig_23132-snap-gene-0.1-mRNA-1"/>
    <property type="gene ID" value="maker-unitig_23132-snap-gene-0.1"/>
</dbReference>
<dbReference type="Pfam" id="PF25569">
    <property type="entry name" value="TPR_ZFYVE26"/>
    <property type="match status" value="1"/>
</dbReference>
<name>A0A1I8F771_9PLAT</name>
<keyword evidence="2" id="KW-1185">Reference proteome</keyword>
<dbReference type="InterPro" id="IPR057946">
    <property type="entry name" value="TPR_ZFYVE26"/>
</dbReference>
<dbReference type="AlphaFoldDB" id="A0A1I8F771"/>
<evidence type="ECO:0000259" key="1">
    <source>
        <dbReference type="Pfam" id="PF25569"/>
    </source>
</evidence>
<feature type="domain" description="ZFYVE26-like TPR repeats" evidence="1">
    <location>
        <begin position="146"/>
        <end position="235"/>
    </location>
</feature>